<keyword evidence="2" id="KW-0472">Membrane</keyword>
<proteinExistence type="predicted"/>
<evidence type="ECO:0000313" key="3">
    <source>
        <dbReference type="EMBL" id="MDQ0346197.1"/>
    </source>
</evidence>
<feature type="transmembrane region" description="Helical" evidence="2">
    <location>
        <begin position="86"/>
        <end position="105"/>
    </location>
</feature>
<feature type="region of interest" description="Disordered" evidence="1">
    <location>
        <begin position="128"/>
        <end position="149"/>
    </location>
</feature>
<dbReference type="InterPro" id="IPR009325">
    <property type="entry name" value="DUF983"/>
</dbReference>
<name>A0ABU0DCU5_9HYPH</name>
<organism evidence="3 4">
    <name type="scientific">Ancylobacter vacuolatus</name>
    <dbReference type="NCBI Taxonomy" id="223389"/>
    <lineage>
        <taxon>Bacteria</taxon>
        <taxon>Pseudomonadati</taxon>
        <taxon>Pseudomonadota</taxon>
        <taxon>Alphaproteobacteria</taxon>
        <taxon>Hyphomicrobiales</taxon>
        <taxon>Xanthobacteraceae</taxon>
        <taxon>Ancylobacter</taxon>
    </lineage>
</organism>
<comment type="caution">
    <text evidence="3">The sequence shown here is derived from an EMBL/GenBank/DDBJ whole genome shotgun (WGS) entry which is preliminary data.</text>
</comment>
<evidence type="ECO:0000256" key="1">
    <source>
        <dbReference type="SAM" id="MobiDB-lite"/>
    </source>
</evidence>
<protein>
    <submittedName>
        <fullName evidence="3">Uncharacterized protein (DUF983 family)</fullName>
    </submittedName>
</protein>
<dbReference type="Pfam" id="PF06170">
    <property type="entry name" value="DUF983"/>
    <property type="match status" value="1"/>
</dbReference>
<keyword evidence="2" id="KW-1133">Transmembrane helix</keyword>
<accession>A0ABU0DCU5</accession>
<keyword evidence="4" id="KW-1185">Reference proteome</keyword>
<keyword evidence="2" id="KW-0812">Transmembrane</keyword>
<reference evidence="3 4" key="1">
    <citation type="submission" date="2023-07" db="EMBL/GenBank/DDBJ databases">
        <title>Genomic Encyclopedia of Type Strains, Phase IV (KMG-IV): sequencing the most valuable type-strain genomes for metagenomic binning, comparative biology and taxonomic classification.</title>
        <authorList>
            <person name="Goeker M."/>
        </authorList>
    </citation>
    <scope>NUCLEOTIDE SEQUENCE [LARGE SCALE GENOMIC DNA]</scope>
    <source>
        <strain evidence="3 4">DSM 1277</strain>
    </source>
</reference>
<dbReference type="Proteomes" id="UP001238467">
    <property type="component" value="Unassembled WGS sequence"/>
</dbReference>
<feature type="compositionally biased region" description="Basic and acidic residues" evidence="1">
    <location>
        <begin position="128"/>
        <end position="141"/>
    </location>
</feature>
<gene>
    <name evidence="3" type="ORF">J2S76_000598</name>
</gene>
<evidence type="ECO:0000256" key="2">
    <source>
        <dbReference type="SAM" id="Phobius"/>
    </source>
</evidence>
<dbReference type="EMBL" id="JAUSUH010000001">
    <property type="protein sequence ID" value="MDQ0346197.1"/>
    <property type="molecule type" value="Genomic_DNA"/>
</dbReference>
<dbReference type="RefSeq" id="WP_307057387.1">
    <property type="nucleotide sequence ID" value="NZ_JAUSUH010000001.1"/>
</dbReference>
<evidence type="ECO:0000313" key="4">
    <source>
        <dbReference type="Proteomes" id="UP001238467"/>
    </source>
</evidence>
<sequence>MKDHSHQPHRPVGPAMMNGLRLRCPACGKGAMFGAYLKVNEHCPNCGEELWHHRADDAPPYMVITIVGHIVVPLLLAVEMALHPAVWIHLIIWLPMTLLLSLLLLPPVKGALIAYQWALNMHGFDPTDSEREALPPSHRSDAVPAGKRS</sequence>
<feature type="transmembrane region" description="Helical" evidence="2">
    <location>
        <begin position="61"/>
        <end position="80"/>
    </location>
</feature>